<feature type="transmembrane region" description="Helical" evidence="1">
    <location>
        <begin position="326"/>
        <end position="344"/>
    </location>
</feature>
<keyword evidence="1" id="KW-0812">Transmembrane</keyword>
<protein>
    <recommendedName>
        <fullName evidence="4">Glycosyltransferase RgtA/B/C/D-like domain-containing protein</fullName>
    </recommendedName>
</protein>
<feature type="transmembrane region" description="Helical" evidence="1">
    <location>
        <begin position="75"/>
        <end position="94"/>
    </location>
</feature>
<name>A0A1F7GXT7_9BACT</name>
<feature type="transmembrane region" description="Helical" evidence="1">
    <location>
        <begin position="200"/>
        <end position="220"/>
    </location>
</feature>
<organism evidence="2 3">
    <name type="scientific">Candidatus Roizmanbacteria bacterium RIFCSPHIGHO2_02_FULL_38_11</name>
    <dbReference type="NCBI Taxonomy" id="1802039"/>
    <lineage>
        <taxon>Bacteria</taxon>
        <taxon>Candidatus Roizmaniibacteriota</taxon>
    </lineage>
</organism>
<feature type="transmembrane region" description="Helical" evidence="1">
    <location>
        <begin position="300"/>
        <end position="319"/>
    </location>
</feature>
<dbReference type="Proteomes" id="UP000177913">
    <property type="component" value="Unassembled WGS sequence"/>
</dbReference>
<sequence>MPKYSFLLAVFVLILSLTIFFNRGFSYYDEGFILHAAERIVSGEIPYRDFDFIYTPGTIFLVALGFKLFGESILVGRVLTMSVAILTALLIYFVTNRITKNKLLSFFSLLVYLSWGPMHINFPWPTLFALSTGLLSTFFLSTTLMGSLDSKKSSLGMTNAFLAGMMAFVTFLFKQNLGMAVLLSSLLSLIIVRKAKMKSLIVLALGVFMAFAVFLTYLLLTKSTKSFIDNFYFYTVKTVLLDQAFATDFPKGLKSLIYLFPGLVSLASLIFVYRNKKNYIHLPLFTLFFYLFGIRPTTDFVHLVLPMASIGIPLSLILLKAKQKIFVYGLFLSIIVSGFYTGLWKNYYRWDSSLIKQTYFIEDPRTRILVDQKFNRVIPEVLTFISGKSKKSDNIFVFYNAAMFYFLSERKNPTRYINFSPDLSLGGSREKGVINNLKEKNVKIVLTHESPDRWGNPLITKFILKNYQKKKEIFEFAIWEKK</sequence>
<feature type="transmembrane region" description="Helical" evidence="1">
    <location>
        <begin position="155"/>
        <end position="171"/>
    </location>
</feature>
<gene>
    <name evidence="2" type="ORF">A3C25_05530</name>
</gene>
<dbReference type="EMBL" id="MFZO01000041">
    <property type="protein sequence ID" value="OGK23907.1"/>
    <property type="molecule type" value="Genomic_DNA"/>
</dbReference>
<accession>A0A1F7GXT7</accession>
<feature type="transmembrane region" description="Helical" evidence="1">
    <location>
        <begin position="255"/>
        <end position="273"/>
    </location>
</feature>
<evidence type="ECO:0000313" key="2">
    <source>
        <dbReference type="EMBL" id="OGK23907.1"/>
    </source>
</evidence>
<proteinExistence type="predicted"/>
<feature type="transmembrane region" description="Helical" evidence="1">
    <location>
        <begin position="103"/>
        <end position="120"/>
    </location>
</feature>
<comment type="caution">
    <text evidence="2">The sequence shown here is derived from an EMBL/GenBank/DDBJ whole genome shotgun (WGS) entry which is preliminary data.</text>
</comment>
<evidence type="ECO:0008006" key="4">
    <source>
        <dbReference type="Google" id="ProtNLM"/>
    </source>
</evidence>
<keyword evidence="1" id="KW-1133">Transmembrane helix</keyword>
<evidence type="ECO:0000313" key="3">
    <source>
        <dbReference type="Proteomes" id="UP000177913"/>
    </source>
</evidence>
<feature type="transmembrane region" description="Helical" evidence="1">
    <location>
        <begin position="126"/>
        <end position="148"/>
    </location>
</feature>
<keyword evidence="1" id="KW-0472">Membrane</keyword>
<feature type="transmembrane region" description="Helical" evidence="1">
    <location>
        <begin position="6"/>
        <end position="25"/>
    </location>
</feature>
<feature type="transmembrane region" description="Helical" evidence="1">
    <location>
        <begin position="177"/>
        <end position="193"/>
    </location>
</feature>
<evidence type="ECO:0000256" key="1">
    <source>
        <dbReference type="SAM" id="Phobius"/>
    </source>
</evidence>
<dbReference type="AlphaFoldDB" id="A0A1F7GXT7"/>
<feature type="transmembrane region" description="Helical" evidence="1">
    <location>
        <begin position="278"/>
        <end position="294"/>
    </location>
</feature>
<reference evidence="2 3" key="1">
    <citation type="journal article" date="2016" name="Nat. Commun.">
        <title>Thousands of microbial genomes shed light on interconnected biogeochemical processes in an aquifer system.</title>
        <authorList>
            <person name="Anantharaman K."/>
            <person name="Brown C.T."/>
            <person name="Hug L.A."/>
            <person name="Sharon I."/>
            <person name="Castelle C.J."/>
            <person name="Probst A.J."/>
            <person name="Thomas B.C."/>
            <person name="Singh A."/>
            <person name="Wilkins M.J."/>
            <person name="Karaoz U."/>
            <person name="Brodie E.L."/>
            <person name="Williams K.H."/>
            <person name="Hubbard S.S."/>
            <person name="Banfield J.F."/>
        </authorList>
    </citation>
    <scope>NUCLEOTIDE SEQUENCE [LARGE SCALE GENOMIC DNA]</scope>
</reference>